<feature type="transmembrane region" description="Helical" evidence="6">
    <location>
        <begin position="124"/>
        <end position="149"/>
    </location>
</feature>
<dbReference type="Pfam" id="PF13903">
    <property type="entry name" value="Claudin_2"/>
    <property type="match status" value="1"/>
</dbReference>
<sequence length="224" mass="25596">MGSKTKTGLAATYLTVLAFLLIFVAFVTPCWLETDGKIPNPKFIRIGLWEVCFNDLKDTHHFYDTRFTGCWWVFEEEYYIIHDLLLPGFFVATQFFFTLCFTLLLVASFLTALYLCCSRHHDRFVLLLLVTGADLVLAAVAGTIAVIIFGARGDGRDWMPSWEHNNMSWSYALAVLGVLALYASGFLFLTEGRRHHKRRLREREGHTSEFGMQQRKGPATHTTI</sequence>
<evidence type="ECO:0000313" key="7">
    <source>
        <dbReference type="EMBL" id="KAK7874434.1"/>
    </source>
</evidence>
<dbReference type="GO" id="GO:0035151">
    <property type="term" value="P:regulation of tube size, open tracheal system"/>
    <property type="evidence" value="ECO:0007669"/>
    <property type="project" value="TreeGrafter"/>
</dbReference>
<accession>A0AAN9WUY9</accession>
<dbReference type="AlphaFoldDB" id="A0AAN9WUY9"/>
<evidence type="ECO:0000256" key="4">
    <source>
        <dbReference type="ARBA" id="ARBA00023136"/>
    </source>
</evidence>
<dbReference type="Gene3D" id="1.20.140.150">
    <property type="match status" value="1"/>
</dbReference>
<keyword evidence="4 6" id="KW-0472">Membrane</keyword>
<keyword evidence="8" id="KW-1185">Reference proteome</keyword>
<evidence type="ECO:0000256" key="2">
    <source>
        <dbReference type="ARBA" id="ARBA00022692"/>
    </source>
</evidence>
<evidence type="ECO:0000256" key="6">
    <source>
        <dbReference type="SAM" id="Phobius"/>
    </source>
</evidence>
<dbReference type="PANTHER" id="PTHR21284">
    <property type="entry name" value="EG:80H7.2 PROTEIN"/>
    <property type="match status" value="1"/>
</dbReference>
<dbReference type="EMBL" id="JAZDUA010000002">
    <property type="protein sequence ID" value="KAK7874434.1"/>
    <property type="molecule type" value="Genomic_DNA"/>
</dbReference>
<keyword evidence="2 6" id="KW-0812">Transmembrane</keyword>
<gene>
    <name evidence="7" type="ORF">R5R35_001529</name>
</gene>
<organism evidence="7 8">
    <name type="scientific">Gryllus longicercus</name>
    <dbReference type="NCBI Taxonomy" id="2509291"/>
    <lineage>
        <taxon>Eukaryota</taxon>
        <taxon>Metazoa</taxon>
        <taxon>Ecdysozoa</taxon>
        <taxon>Arthropoda</taxon>
        <taxon>Hexapoda</taxon>
        <taxon>Insecta</taxon>
        <taxon>Pterygota</taxon>
        <taxon>Neoptera</taxon>
        <taxon>Polyneoptera</taxon>
        <taxon>Orthoptera</taxon>
        <taxon>Ensifera</taxon>
        <taxon>Gryllidea</taxon>
        <taxon>Grylloidea</taxon>
        <taxon>Gryllidae</taxon>
        <taxon>Gryllinae</taxon>
        <taxon>Gryllus</taxon>
    </lineage>
</organism>
<evidence type="ECO:0000313" key="8">
    <source>
        <dbReference type="Proteomes" id="UP001378592"/>
    </source>
</evidence>
<name>A0AAN9WUY9_9ORTH</name>
<proteinExistence type="predicted"/>
<feature type="transmembrane region" description="Helical" evidence="6">
    <location>
        <begin position="95"/>
        <end position="117"/>
    </location>
</feature>
<comment type="subcellular location">
    <subcellularLocation>
        <location evidence="1">Membrane</location>
        <topology evidence="1">Multi-pass membrane protein</topology>
    </subcellularLocation>
</comment>
<feature type="region of interest" description="Disordered" evidence="5">
    <location>
        <begin position="200"/>
        <end position="224"/>
    </location>
</feature>
<feature type="transmembrane region" description="Helical" evidence="6">
    <location>
        <begin position="12"/>
        <end position="32"/>
    </location>
</feature>
<dbReference type="InterPro" id="IPR004031">
    <property type="entry name" value="PMP22/EMP/MP20/Claudin"/>
</dbReference>
<dbReference type="GO" id="GO:0016020">
    <property type="term" value="C:membrane"/>
    <property type="evidence" value="ECO:0007669"/>
    <property type="project" value="UniProtKB-SubCell"/>
</dbReference>
<evidence type="ECO:0000256" key="1">
    <source>
        <dbReference type="ARBA" id="ARBA00004141"/>
    </source>
</evidence>
<reference evidence="7 8" key="1">
    <citation type="submission" date="2024-03" db="EMBL/GenBank/DDBJ databases">
        <title>The genome assembly and annotation of the cricket Gryllus longicercus Weissman &amp; Gray.</title>
        <authorList>
            <person name="Szrajer S."/>
            <person name="Gray D."/>
            <person name="Ylla G."/>
        </authorList>
    </citation>
    <scope>NUCLEOTIDE SEQUENCE [LARGE SCALE GENOMIC DNA]</scope>
    <source>
        <strain evidence="7">DAG 2021-001</strain>
        <tissue evidence="7">Whole body minus gut</tissue>
    </source>
</reference>
<protein>
    <submittedName>
        <fullName evidence="7">Uncharacterized protein</fullName>
    </submittedName>
</protein>
<dbReference type="GO" id="GO:0019991">
    <property type="term" value="P:septate junction assembly"/>
    <property type="evidence" value="ECO:0007669"/>
    <property type="project" value="TreeGrafter"/>
</dbReference>
<feature type="transmembrane region" description="Helical" evidence="6">
    <location>
        <begin position="169"/>
        <end position="189"/>
    </location>
</feature>
<dbReference type="Proteomes" id="UP001378592">
    <property type="component" value="Unassembled WGS sequence"/>
</dbReference>
<keyword evidence="3 6" id="KW-1133">Transmembrane helix</keyword>
<evidence type="ECO:0000256" key="5">
    <source>
        <dbReference type="SAM" id="MobiDB-lite"/>
    </source>
</evidence>
<comment type="caution">
    <text evidence="7">The sequence shown here is derived from an EMBL/GenBank/DDBJ whole genome shotgun (WGS) entry which is preliminary data.</text>
</comment>
<evidence type="ECO:0000256" key="3">
    <source>
        <dbReference type="ARBA" id="ARBA00022989"/>
    </source>
</evidence>
<dbReference type="GO" id="GO:0005918">
    <property type="term" value="C:septate junction"/>
    <property type="evidence" value="ECO:0007669"/>
    <property type="project" value="TreeGrafter"/>
</dbReference>
<dbReference type="PANTHER" id="PTHR21284:SF11">
    <property type="entry name" value="KUNE-KUNE"/>
    <property type="match status" value="1"/>
</dbReference>